<gene>
    <name evidence="1" type="ORF">KC19_1G121500</name>
</gene>
<dbReference type="InterPro" id="IPR007493">
    <property type="entry name" value="DUF538"/>
</dbReference>
<dbReference type="Gene3D" id="2.30.240.10">
    <property type="entry name" value="At5g01610-like"/>
    <property type="match status" value="1"/>
</dbReference>
<organism evidence="1 2">
    <name type="scientific">Ceratodon purpureus</name>
    <name type="common">Fire moss</name>
    <name type="synonym">Dicranum purpureum</name>
    <dbReference type="NCBI Taxonomy" id="3225"/>
    <lineage>
        <taxon>Eukaryota</taxon>
        <taxon>Viridiplantae</taxon>
        <taxon>Streptophyta</taxon>
        <taxon>Embryophyta</taxon>
        <taxon>Bryophyta</taxon>
        <taxon>Bryophytina</taxon>
        <taxon>Bryopsida</taxon>
        <taxon>Dicranidae</taxon>
        <taxon>Pseudoditrichales</taxon>
        <taxon>Ditrichaceae</taxon>
        <taxon>Ceratodon</taxon>
    </lineage>
</organism>
<dbReference type="PANTHER" id="PTHR31676:SF109">
    <property type="entry name" value="OS05G0346400 PROTEIN"/>
    <property type="match status" value="1"/>
</dbReference>
<dbReference type="InterPro" id="IPR036758">
    <property type="entry name" value="At5g01610-like"/>
</dbReference>
<sequence length="174" mass="19494">MDSILSKAGGMFFSRKASDISDSIANDASSLSNSVTEGASRFINRMKGKVQTPLPELLQKYQIPKGVFPKNVLNYEFDEATGKLSVLLPFVCEVKFKDDSIVRYDRRVTGVLSTGVFKNIEGMKTKIMMMWSKVISVTMDKPESTKVVFVSSMNKSRPRDAYIILRDGIEVDIF</sequence>
<reference evidence="1" key="1">
    <citation type="submission" date="2020-06" db="EMBL/GenBank/DDBJ databases">
        <title>WGS assembly of Ceratodon purpureus strain R40.</title>
        <authorList>
            <person name="Carey S.B."/>
            <person name="Jenkins J."/>
            <person name="Shu S."/>
            <person name="Lovell J.T."/>
            <person name="Sreedasyam A."/>
            <person name="Maumus F."/>
            <person name="Tiley G.P."/>
            <person name="Fernandez-Pozo N."/>
            <person name="Barry K."/>
            <person name="Chen C."/>
            <person name="Wang M."/>
            <person name="Lipzen A."/>
            <person name="Daum C."/>
            <person name="Saski C.A."/>
            <person name="Payton A.C."/>
            <person name="Mcbreen J.C."/>
            <person name="Conrad R.E."/>
            <person name="Kollar L.M."/>
            <person name="Olsson S."/>
            <person name="Huttunen S."/>
            <person name="Landis J.B."/>
            <person name="Wickett N.J."/>
            <person name="Johnson M.G."/>
            <person name="Rensing S.A."/>
            <person name="Grimwood J."/>
            <person name="Schmutz J."/>
            <person name="Mcdaniel S.F."/>
        </authorList>
    </citation>
    <scope>NUCLEOTIDE SEQUENCE</scope>
    <source>
        <strain evidence="1">R40</strain>
    </source>
</reference>
<dbReference type="PANTHER" id="PTHR31676">
    <property type="entry name" value="T31J12.3 PROTEIN-RELATED"/>
    <property type="match status" value="1"/>
</dbReference>
<dbReference type="Pfam" id="PF04398">
    <property type="entry name" value="DUF538"/>
    <property type="match status" value="1"/>
</dbReference>
<dbReference type="Proteomes" id="UP000822688">
    <property type="component" value="Chromosome 1"/>
</dbReference>
<proteinExistence type="predicted"/>
<dbReference type="AlphaFoldDB" id="A0A8T0J7F3"/>
<evidence type="ECO:0000313" key="1">
    <source>
        <dbReference type="EMBL" id="KAG0590711.1"/>
    </source>
</evidence>
<accession>A0A8T0J7F3</accession>
<protein>
    <submittedName>
        <fullName evidence="1">Uncharacterized protein</fullName>
    </submittedName>
</protein>
<name>A0A8T0J7F3_CERPU</name>
<keyword evidence="2" id="KW-1185">Reference proteome</keyword>
<dbReference type="OrthoDB" id="1901318at2759"/>
<evidence type="ECO:0000313" key="2">
    <source>
        <dbReference type="Proteomes" id="UP000822688"/>
    </source>
</evidence>
<dbReference type="EMBL" id="CM026421">
    <property type="protein sequence ID" value="KAG0590711.1"/>
    <property type="molecule type" value="Genomic_DNA"/>
</dbReference>
<dbReference type="SUPFAM" id="SSF141562">
    <property type="entry name" value="At5g01610-like"/>
    <property type="match status" value="1"/>
</dbReference>
<comment type="caution">
    <text evidence="1">The sequence shown here is derived from an EMBL/GenBank/DDBJ whole genome shotgun (WGS) entry which is preliminary data.</text>
</comment>